<dbReference type="Proteomes" id="UP000824001">
    <property type="component" value="Unassembled WGS sequence"/>
</dbReference>
<evidence type="ECO:0000256" key="1">
    <source>
        <dbReference type="ARBA" id="ARBA00022723"/>
    </source>
</evidence>
<comment type="caution">
    <text evidence="5">The sequence shown here is derived from an EMBL/GenBank/DDBJ whole genome shotgun (WGS) entry which is preliminary data.</text>
</comment>
<gene>
    <name evidence="5" type="ORF">IAC18_03145</name>
</gene>
<dbReference type="InterPro" id="IPR017900">
    <property type="entry name" value="4Fe4S_Fe_S_CS"/>
</dbReference>
<dbReference type="GO" id="GO:0046872">
    <property type="term" value="F:metal ion binding"/>
    <property type="evidence" value="ECO:0007669"/>
    <property type="project" value="UniProtKB-KW"/>
</dbReference>
<dbReference type="EMBL" id="DVJK01000087">
    <property type="protein sequence ID" value="HIS66541.1"/>
    <property type="molecule type" value="Genomic_DNA"/>
</dbReference>
<organism evidence="5 6">
    <name type="scientific">Candidatus Scatomorpha merdipullorum</name>
    <dbReference type="NCBI Taxonomy" id="2840927"/>
    <lineage>
        <taxon>Bacteria</taxon>
        <taxon>Bacillati</taxon>
        <taxon>Bacillota</taxon>
        <taxon>Clostridia</taxon>
        <taxon>Eubacteriales</taxon>
        <taxon>Candidatus Scatomorpha</taxon>
    </lineage>
</organism>
<accession>A0A9D1FDY0</accession>
<dbReference type="Pfam" id="PF13187">
    <property type="entry name" value="Fer4_9"/>
    <property type="match status" value="1"/>
</dbReference>
<reference evidence="5" key="2">
    <citation type="journal article" date="2021" name="PeerJ">
        <title>Extensive microbial diversity within the chicken gut microbiome revealed by metagenomics and culture.</title>
        <authorList>
            <person name="Gilroy R."/>
            <person name="Ravi A."/>
            <person name="Getino M."/>
            <person name="Pursley I."/>
            <person name="Horton D.L."/>
            <person name="Alikhan N.F."/>
            <person name="Baker D."/>
            <person name="Gharbi K."/>
            <person name="Hall N."/>
            <person name="Watson M."/>
            <person name="Adriaenssens E.M."/>
            <person name="Foster-Nyarko E."/>
            <person name="Jarju S."/>
            <person name="Secka A."/>
            <person name="Antonio M."/>
            <person name="Oren A."/>
            <person name="Chaudhuri R.R."/>
            <person name="La Ragione R."/>
            <person name="Hildebrand F."/>
            <person name="Pallen M.J."/>
        </authorList>
    </citation>
    <scope>NUCLEOTIDE SEQUENCE</scope>
    <source>
        <strain evidence="5">ChiHjej10B9-9673</strain>
    </source>
</reference>
<keyword evidence="2" id="KW-0408">Iron</keyword>
<evidence type="ECO:0000313" key="6">
    <source>
        <dbReference type="Proteomes" id="UP000824001"/>
    </source>
</evidence>
<protein>
    <recommendedName>
        <fullName evidence="4">4Fe-4S ferredoxin-type domain-containing protein</fullName>
    </recommendedName>
</protein>
<dbReference type="GO" id="GO:0051536">
    <property type="term" value="F:iron-sulfur cluster binding"/>
    <property type="evidence" value="ECO:0007669"/>
    <property type="project" value="UniProtKB-KW"/>
</dbReference>
<dbReference type="Gene3D" id="3.30.70.20">
    <property type="match status" value="1"/>
</dbReference>
<name>A0A9D1FDY0_9FIRM</name>
<dbReference type="PROSITE" id="PS00198">
    <property type="entry name" value="4FE4S_FER_1"/>
    <property type="match status" value="1"/>
</dbReference>
<keyword evidence="1" id="KW-0479">Metal-binding</keyword>
<dbReference type="AlphaFoldDB" id="A0A9D1FDY0"/>
<evidence type="ECO:0000256" key="3">
    <source>
        <dbReference type="ARBA" id="ARBA00023014"/>
    </source>
</evidence>
<proteinExistence type="predicted"/>
<evidence type="ECO:0000259" key="4">
    <source>
        <dbReference type="PROSITE" id="PS51379"/>
    </source>
</evidence>
<reference evidence="5" key="1">
    <citation type="submission" date="2020-10" db="EMBL/GenBank/DDBJ databases">
        <authorList>
            <person name="Gilroy R."/>
        </authorList>
    </citation>
    <scope>NUCLEOTIDE SEQUENCE</scope>
    <source>
        <strain evidence="5">ChiHjej10B9-9673</strain>
    </source>
</reference>
<keyword evidence="3" id="KW-0411">Iron-sulfur</keyword>
<feature type="domain" description="4Fe-4S ferredoxin-type" evidence="4">
    <location>
        <begin position="62"/>
        <end position="91"/>
    </location>
</feature>
<sequence>MAYTTPMHNVVIDTELCGNALECLKCVHACIDAGHNCLMFINTDTPVVTSEGPKSLQDIPHMVKAMRMWECSGCQDCVKACPKGAVTFVPAKRHLPRAKVDRPGYVLNCTVLHDGRKTWEPDYVEEVIYVDD</sequence>
<dbReference type="PROSITE" id="PS51379">
    <property type="entry name" value="4FE4S_FER_2"/>
    <property type="match status" value="1"/>
</dbReference>
<evidence type="ECO:0000313" key="5">
    <source>
        <dbReference type="EMBL" id="HIS66541.1"/>
    </source>
</evidence>
<dbReference type="SUPFAM" id="SSF54862">
    <property type="entry name" value="4Fe-4S ferredoxins"/>
    <property type="match status" value="1"/>
</dbReference>
<dbReference type="InterPro" id="IPR017896">
    <property type="entry name" value="4Fe4S_Fe-S-bd"/>
</dbReference>
<evidence type="ECO:0000256" key="2">
    <source>
        <dbReference type="ARBA" id="ARBA00023004"/>
    </source>
</evidence>